<reference evidence="2" key="1">
    <citation type="journal article" date="2021" name="J Fungi (Basel)">
        <title>Virulence traits and population genomics of the black yeast Aureobasidium melanogenum.</title>
        <authorList>
            <person name="Cernosa A."/>
            <person name="Sun X."/>
            <person name="Gostincar C."/>
            <person name="Fang C."/>
            <person name="Gunde-Cimerman N."/>
            <person name="Song Z."/>
        </authorList>
    </citation>
    <scope>NUCLEOTIDE SEQUENCE</scope>
    <source>
        <strain evidence="2">EXF-9298</strain>
    </source>
</reference>
<proteinExistence type="predicted"/>
<feature type="region of interest" description="Disordered" evidence="1">
    <location>
        <begin position="1"/>
        <end position="26"/>
    </location>
</feature>
<dbReference type="AlphaFoldDB" id="A0A9P8FQT5"/>
<feature type="region of interest" description="Disordered" evidence="1">
    <location>
        <begin position="64"/>
        <end position="95"/>
    </location>
</feature>
<protein>
    <submittedName>
        <fullName evidence="2">Uncharacterized protein</fullName>
    </submittedName>
</protein>
<evidence type="ECO:0000256" key="1">
    <source>
        <dbReference type="SAM" id="MobiDB-lite"/>
    </source>
</evidence>
<dbReference type="EMBL" id="JAHFXS010001300">
    <property type="protein sequence ID" value="KAG9978320.1"/>
    <property type="molecule type" value="Genomic_DNA"/>
</dbReference>
<sequence length="107" mass="11938">NAHKSQKKVPKSLTLRPKISAPSLSEQQELQDMQSKLEAELTHDEPDFMDALTSPRAFEFTQNPFANLPGESDAQRSTTTAVNGMEDPRSPPQKGAFLIQRNIFDVL</sequence>
<reference evidence="2" key="2">
    <citation type="submission" date="2021-08" db="EMBL/GenBank/DDBJ databases">
        <authorList>
            <person name="Gostincar C."/>
            <person name="Sun X."/>
            <person name="Song Z."/>
            <person name="Gunde-Cimerman N."/>
        </authorList>
    </citation>
    <scope>NUCLEOTIDE SEQUENCE</scope>
    <source>
        <strain evidence="2">EXF-9298</strain>
    </source>
</reference>
<evidence type="ECO:0000313" key="3">
    <source>
        <dbReference type="Proteomes" id="UP000729357"/>
    </source>
</evidence>
<name>A0A9P8FQT5_AURME</name>
<feature type="non-terminal residue" evidence="2">
    <location>
        <position position="107"/>
    </location>
</feature>
<gene>
    <name evidence="2" type="ORF">KCU98_g9495</name>
</gene>
<accession>A0A9P8FQT5</accession>
<comment type="caution">
    <text evidence="2">The sequence shown here is derived from an EMBL/GenBank/DDBJ whole genome shotgun (WGS) entry which is preliminary data.</text>
</comment>
<feature type="compositionally biased region" description="Basic residues" evidence="1">
    <location>
        <begin position="1"/>
        <end position="10"/>
    </location>
</feature>
<evidence type="ECO:0000313" key="2">
    <source>
        <dbReference type="EMBL" id="KAG9978320.1"/>
    </source>
</evidence>
<feature type="non-terminal residue" evidence="2">
    <location>
        <position position="1"/>
    </location>
</feature>
<keyword evidence="3" id="KW-1185">Reference proteome</keyword>
<dbReference type="Proteomes" id="UP000729357">
    <property type="component" value="Unassembled WGS sequence"/>
</dbReference>
<organism evidence="2 3">
    <name type="scientific">Aureobasidium melanogenum</name>
    <name type="common">Aureobasidium pullulans var. melanogenum</name>
    <dbReference type="NCBI Taxonomy" id="46634"/>
    <lineage>
        <taxon>Eukaryota</taxon>
        <taxon>Fungi</taxon>
        <taxon>Dikarya</taxon>
        <taxon>Ascomycota</taxon>
        <taxon>Pezizomycotina</taxon>
        <taxon>Dothideomycetes</taxon>
        <taxon>Dothideomycetidae</taxon>
        <taxon>Dothideales</taxon>
        <taxon>Saccotheciaceae</taxon>
        <taxon>Aureobasidium</taxon>
    </lineage>
</organism>